<dbReference type="GO" id="GO:0016052">
    <property type="term" value="P:carbohydrate catabolic process"/>
    <property type="evidence" value="ECO:0007669"/>
    <property type="project" value="TreeGrafter"/>
</dbReference>
<evidence type="ECO:0000256" key="2">
    <source>
        <dbReference type="ARBA" id="ARBA00022801"/>
    </source>
</evidence>
<dbReference type="Gene3D" id="3.20.20.80">
    <property type="entry name" value="Glycosidases"/>
    <property type="match status" value="1"/>
</dbReference>
<dbReference type="PANTHER" id="PTHR10353">
    <property type="entry name" value="GLYCOSYL HYDROLASE"/>
    <property type="match status" value="1"/>
</dbReference>
<organism evidence="5 6">
    <name type="scientific">Companilactobacillus farciminis</name>
    <dbReference type="NCBI Taxonomy" id="1612"/>
    <lineage>
        <taxon>Bacteria</taxon>
        <taxon>Bacillati</taxon>
        <taxon>Bacillota</taxon>
        <taxon>Bacilli</taxon>
        <taxon>Lactobacillales</taxon>
        <taxon>Lactobacillaceae</taxon>
        <taxon>Companilactobacillus</taxon>
    </lineage>
</organism>
<dbReference type="InterPro" id="IPR001360">
    <property type="entry name" value="Glyco_hydro_1"/>
</dbReference>
<protein>
    <submittedName>
        <fullName evidence="5">Glycoside hydrolase family 1 protein</fullName>
    </submittedName>
</protein>
<evidence type="ECO:0000256" key="4">
    <source>
        <dbReference type="RuleBase" id="RU003690"/>
    </source>
</evidence>
<name>A0A921HTW0_9LACO</name>
<sequence length="466" mass="53687">MAKKLSKDFFWGNSTSSMQTEGAWNIGGKGKSVYDIRPATADASDWHDAIDEYHRYNEDFDLMAKQGMNFYRFQISWSRVNPMGDGEFNKEGIEFYNKLITALLKRGIQPMICLYHFDMPLNLAEKYNGFASRHVVDAFVNYGKEMVKCFGDRVKYWITFNEQNLYHSSGAFRIAGDMNGEQSVDALYQISHHVMLAHAGVANYIHEYTNCKIGGMLAYSEVYPASPNPKDILYARQIDEFLNRDLLDVFVYGRYSKEVLTFVKNHGIDMDYQLADDNTLVKVSSDFIAFSYYRSDTISSELVPEGTIPNYYLDAGIKENPYLKASEFGWQVDPLGFRDILTKVYNEYSVPMFPIENGIGLREEFDGSEIQDDERIQYHREHIQAMKDAIFEDGVEVLGYLGWGLIDIPSSSGNMDKRYGTVYVNRTNHDLKDMKRVPKKSYWWLQHVIATNGEDLSDFSKNEESK</sequence>
<gene>
    <name evidence="5" type="ORF">K8V88_06260</name>
</gene>
<evidence type="ECO:0000313" key="6">
    <source>
        <dbReference type="Proteomes" id="UP000747013"/>
    </source>
</evidence>
<dbReference type="GO" id="GO:0005829">
    <property type="term" value="C:cytosol"/>
    <property type="evidence" value="ECO:0007669"/>
    <property type="project" value="TreeGrafter"/>
</dbReference>
<reference evidence="5" key="1">
    <citation type="journal article" date="2021" name="PeerJ">
        <title>Extensive microbial diversity within the chicken gut microbiome revealed by metagenomics and culture.</title>
        <authorList>
            <person name="Gilroy R."/>
            <person name="Ravi A."/>
            <person name="Getino M."/>
            <person name="Pursley I."/>
            <person name="Horton D.L."/>
            <person name="Alikhan N.F."/>
            <person name="Baker D."/>
            <person name="Gharbi K."/>
            <person name="Hall N."/>
            <person name="Watson M."/>
            <person name="Adriaenssens E.M."/>
            <person name="Foster-Nyarko E."/>
            <person name="Jarju S."/>
            <person name="Secka A."/>
            <person name="Antonio M."/>
            <person name="Oren A."/>
            <person name="Chaudhuri R.R."/>
            <person name="La Ragione R."/>
            <person name="Hildebrand F."/>
            <person name="Pallen M.J."/>
        </authorList>
    </citation>
    <scope>NUCLEOTIDE SEQUENCE</scope>
    <source>
        <strain evidence="5">7886</strain>
    </source>
</reference>
<evidence type="ECO:0000256" key="1">
    <source>
        <dbReference type="ARBA" id="ARBA00010838"/>
    </source>
</evidence>
<accession>A0A921HTW0</accession>
<dbReference type="FunFam" id="3.20.20.80:FF:000004">
    <property type="entry name" value="Beta-glucosidase 6-phospho-beta-glucosidase"/>
    <property type="match status" value="1"/>
</dbReference>
<dbReference type="AlphaFoldDB" id="A0A921HTW0"/>
<dbReference type="InterPro" id="IPR017853">
    <property type="entry name" value="GH"/>
</dbReference>
<dbReference type="EMBL" id="DYWC01000140">
    <property type="protein sequence ID" value="HJF87026.1"/>
    <property type="molecule type" value="Genomic_DNA"/>
</dbReference>
<evidence type="ECO:0000256" key="3">
    <source>
        <dbReference type="ARBA" id="ARBA00023295"/>
    </source>
</evidence>
<dbReference type="GO" id="GO:0008422">
    <property type="term" value="F:beta-glucosidase activity"/>
    <property type="evidence" value="ECO:0007669"/>
    <property type="project" value="TreeGrafter"/>
</dbReference>
<proteinExistence type="inferred from homology"/>
<dbReference type="SUPFAM" id="SSF51445">
    <property type="entry name" value="(Trans)glycosidases"/>
    <property type="match status" value="1"/>
</dbReference>
<evidence type="ECO:0000313" key="5">
    <source>
        <dbReference type="EMBL" id="HJF87026.1"/>
    </source>
</evidence>
<comment type="caution">
    <text evidence="5">The sequence shown here is derived from an EMBL/GenBank/DDBJ whole genome shotgun (WGS) entry which is preliminary data.</text>
</comment>
<keyword evidence="3" id="KW-0326">Glycosidase</keyword>
<dbReference type="PANTHER" id="PTHR10353:SF122">
    <property type="entry name" value="6-PHOSPHO-BETA-GLUCOSIDASE ASCB-RELATED"/>
    <property type="match status" value="1"/>
</dbReference>
<dbReference type="Pfam" id="PF00232">
    <property type="entry name" value="Glyco_hydro_1"/>
    <property type="match status" value="1"/>
</dbReference>
<comment type="similarity">
    <text evidence="1 4">Belongs to the glycosyl hydrolase 1 family.</text>
</comment>
<keyword evidence="2 5" id="KW-0378">Hydrolase</keyword>
<dbReference type="PRINTS" id="PR00131">
    <property type="entry name" value="GLHYDRLASE1"/>
</dbReference>
<dbReference type="Proteomes" id="UP000747013">
    <property type="component" value="Unassembled WGS sequence"/>
</dbReference>
<reference evidence="5" key="2">
    <citation type="submission" date="2021-09" db="EMBL/GenBank/DDBJ databases">
        <authorList>
            <person name="Gilroy R."/>
        </authorList>
    </citation>
    <scope>NUCLEOTIDE SEQUENCE</scope>
    <source>
        <strain evidence="5">7886</strain>
    </source>
</reference>